<dbReference type="AlphaFoldDB" id="A0AAV8WVC0"/>
<evidence type="ECO:0000256" key="4">
    <source>
        <dbReference type="ARBA" id="ARBA00022833"/>
    </source>
</evidence>
<dbReference type="SUPFAM" id="SSF53098">
    <property type="entry name" value="Ribonuclease H-like"/>
    <property type="match status" value="1"/>
</dbReference>
<evidence type="ECO:0000256" key="3">
    <source>
        <dbReference type="ARBA" id="ARBA00022771"/>
    </source>
</evidence>
<dbReference type="Proteomes" id="UP001162156">
    <property type="component" value="Unassembled WGS sequence"/>
</dbReference>
<evidence type="ECO:0000313" key="6">
    <source>
        <dbReference type="EMBL" id="KAJ8930493.1"/>
    </source>
</evidence>
<keyword evidence="7" id="KW-1185">Reference proteome</keyword>
<comment type="caution">
    <text evidence="6">The sequence shown here is derived from an EMBL/GenBank/DDBJ whole genome shotgun (WGS) entry which is preliminary data.</text>
</comment>
<accession>A0AAV8WVC0</accession>
<evidence type="ECO:0000256" key="1">
    <source>
        <dbReference type="ARBA" id="ARBA00004123"/>
    </source>
</evidence>
<proteinExistence type="predicted"/>
<keyword evidence="2" id="KW-0479">Metal-binding</keyword>
<dbReference type="InterPro" id="IPR052035">
    <property type="entry name" value="ZnF_BED_domain_contain"/>
</dbReference>
<reference evidence="6" key="1">
    <citation type="journal article" date="2023" name="Insect Mol. Biol.">
        <title>Genome sequencing provides insights into the evolution of gene families encoding plant cell wall-degrading enzymes in longhorned beetles.</title>
        <authorList>
            <person name="Shin N.R."/>
            <person name="Okamura Y."/>
            <person name="Kirsch R."/>
            <person name="Pauchet Y."/>
        </authorList>
    </citation>
    <scope>NUCLEOTIDE SEQUENCE</scope>
    <source>
        <strain evidence="6">RBIC_L_NR</strain>
    </source>
</reference>
<protein>
    <submittedName>
        <fullName evidence="6">Uncharacterized protein</fullName>
    </submittedName>
</protein>
<dbReference type="EMBL" id="JANEYF010004655">
    <property type="protein sequence ID" value="KAJ8930493.1"/>
    <property type="molecule type" value="Genomic_DNA"/>
</dbReference>
<name>A0AAV8WVC0_9CUCU</name>
<gene>
    <name evidence="6" type="ORF">NQ314_016720</name>
</gene>
<sequence length="259" mass="29238">MVSIALSTIEMPKEHTSMNIAESMKVVLDDWKIFDKIVAIVSDNASNIKKAISEFLKKRNQNCVAHTLNLVINDCIKNNEDFNNLIGKCRAIVAHFKRSNVAAYKLREIQQQMGLEELKLKQDIATRWNSIYFMLERLDKIKVPLSAALTSLSNSPDNLSSEEWNEIANCVSLFKPMEQLTSLLSGDKYPTLSSVIPLIRNVQASTNKKTFTTPLAAAIKHSLLDVLNKRLGILENNKTAATCSLLDPRFKKGWFRSRI</sequence>
<organism evidence="6 7">
    <name type="scientific">Rhamnusium bicolor</name>
    <dbReference type="NCBI Taxonomy" id="1586634"/>
    <lineage>
        <taxon>Eukaryota</taxon>
        <taxon>Metazoa</taxon>
        <taxon>Ecdysozoa</taxon>
        <taxon>Arthropoda</taxon>
        <taxon>Hexapoda</taxon>
        <taxon>Insecta</taxon>
        <taxon>Pterygota</taxon>
        <taxon>Neoptera</taxon>
        <taxon>Endopterygota</taxon>
        <taxon>Coleoptera</taxon>
        <taxon>Polyphaga</taxon>
        <taxon>Cucujiformia</taxon>
        <taxon>Chrysomeloidea</taxon>
        <taxon>Cerambycidae</taxon>
        <taxon>Lepturinae</taxon>
        <taxon>Rhagiini</taxon>
        <taxon>Rhamnusium</taxon>
    </lineage>
</organism>
<comment type="subcellular location">
    <subcellularLocation>
        <location evidence="1">Nucleus</location>
    </subcellularLocation>
</comment>
<dbReference type="GO" id="GO:0008270">
    <property type="term" value="F:zinc ion binding"/>
    <property type="evidence" value="ECO:0007669"/>
    <property type="project" value="UniProtKB-KW"/>
</dbReference>
<keyword evidence="4" id="KW-0862">Zinc</keyword>
<dbReference type="GO" id="GO:0005634">
    <property type="term" value="C:nucleus"/>
    <property type="evidence" value="ECO:0007669"/>
    <property type="project" value="UniProtKB-SubCell"/>
</dbReference>
<keyword evidence="5" id="KW-0539">Nucleus</keyword>
<keyword evidence="3" id="KW-0863">Zinc-finger</keyword>
<evidence type="ECO:0000256" key="5">
    <source>
        <dbReference type="ARBA" id="ARBA00023242"/>
    </source>
</evidence>
<evidence type="ECO:0000313" key="7">
    <source>
        <dbReference type="Proteomes" id="UP001162156"/>
    </source>
</evidence>
<dbReference type="InterPro" id="IPR012337">
    <property type="entry name" value="RNaseH-like_sf"/>
</dbReference>
<evidence type="ECO:0000256" key="2">
    <source>
        <dbReference type="ARBA" id="ARBA00022723"/>
    </source>
</evidence>
<dbReference type="PANTHER" id="PTHR46481">
    <property type="entry name" value="ZINC FINGER BED DOMAIN-CONTAINING PROTEIN 4"/>
    <property type="match status" value="1"/>
</dbReference>
<dbReference type="PANTHER" id="PTHR46481:SF10">
    <property type="entry name" value="ZINC FINGER BED DOMAIN-CONTAINING PROTEIN 39"/>
    <property type="match status" value="1"/>
</dbReference>